<evidence type="ECO:0008006" key="3">
    <source>
        <dbReference type="Google" id="ProtNLM"/>
    </source>
</evidence>
<keyword evidence="2" id="KW-1185">Reference proteome</keyword>
<proteinExistence type="predicted"/>
<evidence type="ECO:0000313" key="1">
    <source>
        <dbReference type="EMBL" id="KAK4544348.1"/>
    </source>
</evidence>
<accession>A0AAV9JHB5</accession>
<dbReference type="EMBL" id="JAVFHQ010000025">
    <property type="protein sequence ID" value="KAK4544348.1"/>
    <property type="molecule type" value="Genomic_DNA"/>
</dbReference>
<reference evidence="1 2" key="1">
    <citation type="submission" date="2021-11" db="EMBL/GenBank/DDBJ databases">
        <title>Black yeast isolated from Biological Soil Crust.</title>
        <authorList>
            <person name="Kurbessoian T."/>
        </authorList>
    </citation>
    <scope>NUCLEOTIDE SEQUENCE [LARGE SCALE GENOMIC DNA]</scope>
    <source>
        <strain evidence="1 2">CCFEE 5522</strain>
    </source>
</reference>
<gene>
    <name evidence="1" type="ORF">LTR36_004239</name>
</gene>
<protein>
    <recommendedName>
        <fullName evidence="3">F-box domain-containing protein</fullName>
    </recommendedName>
</protein>
<dbReference type="PANTHER" id="PTHR42085:SF1">
    <property type="entry name" value="F-BOX DOMAIN-CONTAINING PROTEIN"/>
    <property type="match status" value="1"/>
</dbReference>
<dbReference type="AlphaFoldDB" id="A0AAV9JHB5"/>
<name>A0AAV9JHB5_9PEZI</name>
<comment type="caution">
    <text evidence="1">The sequence shown here is derived from an EMBL/GenBank/DDBJ whole genome shotgun (WGS) entry which is preliminary data.</text>
</comment>
<dbReference type="InterPro" id="IPR038883">
    <property type="entry name" value="AN11006-like"/>
</dbReference>
<organism evidence="1 2">
    <name type="scientific">Oleoguttula mirabilis</name>
    <dbReference type="NCBI Taxonomy" id="1507867"/>
    <lineage>
        <taxon>Eukaryota</taxon>
        <taxon>Fungi</taxon>
        <taxon>Dikarya</taxon>
        <taxon>Ascomycota</taxon>
        <taxon>Pezizomycotina</taxon>
        <taxon>Dothideomycetes</taxon>
        <taxon>Dothideomycetidae</taxon>
        <taxon>Mycosphaerellales</taxon>
        <taxon>Teratosphaeriaceae</taxon>
        <taxon>Oleoguttula</taxon>
    </lineage>
</organism>
<sequence length="167" mass="19342">MAQQRPCLLLELPPELRNRIFESVLVSQDEELILENQPSPALLRTCRQIRDEASSLYYAQPFLLTNAEKLCIPWLASVPPKMRNRIKTIRMYTKCCLSGRAAAKYKAGLQYDLYRIMHRRRLGMGITLEVFLELDRKSSPIWTADPMKQTTGEDHIPDWLGHGSQLR</sequence>
<dbReference type="Proteomes" id="UP001324427">
    <property type="component" value="Unassembled WGS sequence"/>
</dbReference>
<dbReference type="PANTHER" id="PTHR42085">
    <property type="entry name" value="F-BOX DOMAIN-CONTAINING PROTEIN"/>
    <property type="match status" value="1"/>
</dbReference>
<evidence type="ECO:0000313" key="2">
    <source>
        <dbReference type="Proteomes" id="UP001324427"/>
    </source>
</evidence>